<dbReference type="Pfam" id="PF00083">
    <property type="entry name" value="Sugar_tr"/>
    <property type="match status" value="2"/>
</dbReference>
<feature type="region of interest" description="Disordered" evidence="5">
    <location>
        <begin position="615"/>
        <end position="673"/>
    </location>
</feature>
<keyword evidence="2 6" id="KW-0812">Transmembrane</keyword>
<dbReference type="Gene3D" id="1.20.1250.20">
    <property type="entry name" value="MFS general substrate transporter like domains"/>
    <property type="match status" value="1"/>
</dbReference>
<feature type="transmembrane region" description="Helical" evidence="6">
    <location>
        <begin position="395"/>
        <end position="416"/>
    </location>
</feature>
<feature type="transmembrane region" description="Helical" evidence="6">
    <location>
        <begin position="428"/>
        <end position="448"/>
    </location>
</feature>
<gene>
    <name evidence="8" type="ORF">R9X50_00039700</name>
</gene>
<keyword evidence="4 6" id="KW-0472">Membrane</keyword>
<dbReference type="GO" id="GO:0016020">
    <property type="term" value="C:membrane"/>
    <property type="evidence" value="ECO:0007669"/>
    <property type="project" value="UniProtKB-SubCell"/>
</dbReference>
<feature type="transmembrane region" description="Helical" evidence="6">
    <location>
        <begin position="176"/>
        <end position="196"/>
    </location>
</feature>
<sequence>MGDQSMRDYGLAAPHGPNRTGEHVATYDALNNMNGNEDAVFRSLLLPDDSYDENGTYWADMPFAKKFAFISKVDNTEAKKELASIGRMMKADPLSPLGYYFRNMVIPGMGLLLEGYVLFSIGNVKPLLASAFPTCWKSMKVCDVTWIQAIDYLEICGIIVGQILVGILGDWLGRRWGLIQDAVIMFLGLLMLTAAWGVTLNGWVICYVWALFFYGVGVGGEYPMTATSGMENAVGAGKVSTRDDRLHRGRKVTSAFLMQGWGQFLNQIILIILLLIFHGGNGSPGKDGHYSKLAVQWTYRVSFAIPAVGTLWLVYYRTYKMRSASRQLNLAKKKQSVTGYDVQSLTLTFTHFGPRIIATAGAWYANDVFFYGNKLFQSEFIAAINPGTKTVMTNWLWNLVNIGVSLAGYYLASLLIDNKLYGRKWMQMIGFLGDFICFVIPAFNYKYYAEGAGVHKFMTMYFISSFFNQFGPNCVTFLVAAEVFPTPIRATAHGFSAACGKLGALTAAILYNYIDIPTRFLVVPWFGLAGGLVTFLFLPDTTGLDLKEQERRWAFIRAGRGHEYCGVAVHPKHLSLWERFRGIGKQYNAEEDYRQRVEEMRADWEAAMARRVEEKENAANPVDEDDWSSEVSTFFERTRGRNGKGNGVKSAAKQQQAAANGTEAIDEKPDLEN</sequence>
<feature type="transmembrane region" description="Helical" evidence="6">
    <location>
        <begin position="202"/>
        <end position="220"/>
    </location>
</feature>
<dbReference type="EMBL" id="CP138580">
    <property type="protein sequence ID" value="WPG97617.1"/>
    <property type="molecule type" value="Genomic_DNA"/>
</dbReference>
<dbReference type="PANTHER" id="PTHR24064">
    <property type="entry name" value="SOLUTE CARRIER FAMILY 22 MEMBER"/>
    <property type="match status" value="1"/>
</dbReference>
<dbReference type="PROSITE" id="PS50850">
    <property type="entry name" value="MFS"/>
    <property type="match status" value="1"/>
</dbReference>
<feature type="transmembrane region" description="Helical" evidence="6">
    <location>
        <begin position="297"/>
        <end position="316"/>
    </location>
</feature>
<evidence type="ECO:0000259" key="7">
    <source>
        <dbReference type="PROSITE" id="PS50850"/>
    </source>
</evidence>
<keyword evidence="3 6" id="KW-1133">Transmembrane helix</keyword>
<organism evidence="8 9">
    <name type="scientific">Acrodontium crateriforme</name>
    <dbReference type="NCBI Taxonomy" id="150365"/>
    <lineage>
        <taxon>Eukaryota</taxon>
        <taxon>Fungi</taxon>
        <taxon>Dikarya</taxon>
        <taxon>Ascomycota</taxon>
        <taxon>Pezizomycotina</taxon>
        <taxon>Dothideomycetes</taxon>
        <taxon>Dothideomycetidae</taxon>
        <taxon>Mycosphaerellales</taxon>
        <taxon>Teratosphaeriaceae</taxon>
        <taxon>Acrodontium</taxon>
    </lineage>
</organism>
<feature type="transmembrane region" description="Helical" evidence="6">
    <location>
        <begin position="255"/>
        <end position="277"/>
    </location>
</feature>
<dbReference type="GO" id="GO:0022857">
    <property type="term" value="F:transmembrane transporter activity"/>
    <property type="evidence" value="ECO:0007669"/>
    <property type="project" value="InterPro"/>
</dbReference>
<evidence type="ECO:0000256" key="4">
    <source>
        <dbReference type="ARBA" id="ARBA00023136"/>
    </source>
</evidence>
<accession>A0AAQ3LXQ9</accession>
<evidence type="ECO:0000256" key="5">
    <source>
        <dbReference type="SAM" id="MobiDB-lite"/>
    </source>
</evidence>
<feature type="transmembrane region" description="Helical" evidence="6">
    <location>
        <begin position="520"/>
        <end position="538"/>
    </location>
</feature>
<evidence type="ECO:0000256" key="6">
    <source>
        <dbReference type="SAM" id="Phobius"/>
    </source>
</evidence>
<protein>
    <recommendedName>
        <fullName evidence="7">Major facilitator superfamily (MFS) profile domain-containing protein</fullName>
    </recommendedName>
</protein>
<keyword evidence="9" id="KW-1185">Reference proteome</keyword>
<dbReference type="Proteomes" id="UP001303373">
    <property type="component" value="Chromosome 1"/>
</dbReference>
<reference evidence="8 9" key="1">
    <citation type="submission" date="2023-11" db="EMBL/GenBank/DDBJ databases">
        <title>An acidophilic fungus is an integral part of prey digestion in a carnivorous sundew plant.</title>
        <authorList>
            <person name="Tsai I.J."/>
        </authorList>
    </citation>
    <scope>NUCLEOTIDE SEQUENCE [LARGE SCALE GENOMIC DNA]</scope>
    <source>
        <strain evidence="8">169a</strain>
    </source>
</reference>
<evidence type="ECO:0000256" key="2">
    <source>
        <dbReference type="ARBA" id="ARBA00022692"/>
    </source>
</evidence>
<dbReference type="InterPro" id="IPR020846">
    <property type="entry name" value="MFS_dom"/>
</dbReference>
<name>A0AAQ3LXQ9_9PEZI</name>
<evidence type="ECO:0000256" key="1">
    <source>
        <dbReference type="ARBA" id="ARBA00004141"/>
    </source>
</evidence>
<dbReference type="InterPro" id="IPR005828">
    <property type="entry name" value="MFS_sugar_transport-like"/>
</dbReference>
<dbReference type="InterPro" id="IPR036259">
    <property type="entry name" value="MFS_trans_sf"/>
</dbReference>
<evidence type="ECO:0000313" key="8">
    <source>
        <dbReference type="EMBL" id="WPG97617.1"/>
    </source>
</evidence>
<evidence type="ECO:0000256" key="3">
    <source>
        <dbReference type="ARBA" id="ARBA00022989"/>
    </source>
</evidence>
<dbReference type="AlphaFoldDB" id="A0AAQ3LXQ9"/>
<proteinExistence type="predicted"/>
<feature type="transmembrane region" description="Helical" evidence="6">
    <location>
        <begin position="146"/>
        <end position="169"/>
    </location>
</feature>
<feature type="transmembrane region" description="Helical" evidence="6">
    <location>
        <begin position="492"/>
        <end position="514"/>
    </location>
</feature>
<dbReference type="SUPFAM" id="SSF103473">
    <property type="entry name" value="MFS general substrate transporter"/>
    <property type="match status" value="1"/>
</dbReference>
<comment type="subcellular location">
    <subcellularLocation>
        <location evidence="1">Membrane</location>
        <topology evidence="1">Multi-pass membrane protein</topology>
    </subcellularLocation>
</comment>
<evidence type="ECO:0000313" key="9">
    <source>
        <dbReference type="Proteomes" id="UP001303373"/>
    </source>
</evidence>
<feature type="transmembrane region" description="Helical" evidence="6">
    <location>
        <begin position="460"/>
        <end position="480"/>
    </location>
</feature>
<feature type="domain" description="Major facilitator superfamily (MFS) profile" evidence="7">
    <location>
        <begin position="103"/>
        <end position="542"/>
    </location>
</feature>